<evidence type="ECO:0000313" key="2">
    <source>
        <dbReference type="Proteomes" id="UP000274327"/>
    </source>
</evidence>
<evidence type="ECO:0000313" key="1">
    <source>
        <dbReference type="EMBL" id="RRR16939.1"/>
    </source>
</evidence>
<proteinExistence type="predicted"/>
<dbReference type="RefSeq" id="WP_094433104.1">
    <property type="nucleotide sequence ID" value="NZ_ML133870.1"/>
</dbReference>
<comment type="caution">
    <text evidence="1">The sequence shown here is derived from an EMBL/GenBank/DDBJ whole genome shotgun (WGS) entry which is preliminary data.</text>
</comment>
<dbReference type="GeneID" id="78122672"/>
<name>A0A426SG39_9MICO</name>
<gene>
    <name evidence="1" type="ORF">DS079_16810</name>
</gene>
<evidence type="ECO:0008006" key="3">
    <source>
        <dbReference type="Google" id="ProtNLM"/>
    </source>
</evidence>
<keyword evidence="2" id="KW-1185">Reference proteome</keyword>
<dbReference type="EMBL" id="QOCI01000024">
    <property type="protein sequence ID" value="RRR16939.1"/>
    <property type="molecule type" value="Genomic_DNA"/>
</dbReference>
<dbReference type="Proteomes" id="UP000274327">
    <property type="component" value="Unassembled WGS sequence"/>
</dbReference>
<protein>
    <recommendedName>
        <fullName evidence="3">Gamma-glutamylcyclotransferase</fullName>
    </recommendedName>
</protein>
<dbReference type="AlphaFoldDB" id="A0A426SG39"/>
<reference evidence="1 2" key="1">
    <citation type="submission" date="2018-07" db="EMBL/GenBank/DDBJ databases">
        <title>Brachybacteriurn paraconglorneratum KCTC 9916.</title>
        <authorList>
            <person name="Li Y."/>
        </authorList>
    </citation>
    <scope>NUCLEOTIDE SEQUENCE [LARGE SCALE GENOMIC DNA]</scope>
    <source>
        <strain evidence="1 2">KCTC 9916</strain>
    </source>
</reference>
<sequence>MDDLAEHEERAIRDYVNSQSPPDDQAVLVQPVHSRRVLGQTHDVFDVHCTKTRWWVITGPTNLYLQTDFPQAEQALIFHIGLGAVLAERSRGELGDEDQPVSPTWRRYRDALKVMDDASEAEDFQSVGIKCRDALIALGKQHQDADWLGEVQERPKVADFKGWGAIYAERLADGRQRSYVKAMVDKTWDLAVGLQHDSNATPADADFVLDATGHLIGALSNLVRRHDEGDPARCPQCESYRVDRDVAYADRGFTESLVCAACEWRSEPTFTAWADHFEADSLERATDYLAGLTTSISDGPHHDDPVETA</sequence>
<organism evidence="1 2">
    <name type="scientific">Brachybacterium paraconglomeratum</name>
    <dbReference type="NCBI Taxonomy" id="173362"/>
    <lineage>
        <taxon>Bacteria</taxon>
        <taxon>Bacillati</taxon>
        <taxon>Actinomycetota</taxon>
        <taxon>Actinomycetes</taxon>
        <taxon>Micrococcales</taxon>
        <taxon>Dermabacteraceae</taxon>
        <taxon>Brachybacterium</taxon>
    </lineage>
</organism>
<accession>A0A426SG39</accession>